<accession>A0AAN9CZF1</accession>
<name>A0AAN9CZF1_9TELE</name>
<dbReference type="PRINTS" id="PR01301">
    <property type="entry name" value="RGSPROTEIN"/>
</dbReference>
<dbReference type="PANTHER" id="PTHR10845">
    <property type="entry name" value="REGULATOR OF G PROTEIN SIGNALING"/>
    <property type="match status" value="1"/>
</dbReference>
<sequence>MCKGLADLPATCLKSAKDIKHKIGFLLQKPDPPQEQKALKEKEKEKAKVTVVNRISPAETETWKTSFNNLIKNDDGRRAFASFLQSEYSQENIEFWVACEDFKQTSVDKMNLKAKMIFEQYVDADSPSEVNLDSATREQARKNLERCDASCFEEAQSKIFSLMEKDSYRRFLKSKLFLELSQTLTPNKPCSLEKKGKQHISDHSRCLPSYA</sequence>
<dbReference type="EMBL" id="JAYKXH010000010">
    <property type="protein sequence ID" value="KAK7155428.1"/>
    <property type="molecule type" value="Genomic_DNA"/>
</dbReference>
<dbReference type="Gene3D" id="1.10.167.10">
    <property type="entry name" value="Regulator of G-protein Signalling 4, domain 2"/>
    <property type="match status" value="1"/>
</dbReference>
<dbReference type="Proteomes" id="UP001364617">
    <property type="component" value="Unassembled WGS sequence"/>
</dbReference>
<dbReference type="SMART" id="SM00315">
    <property type="entry name" value="RGS"/>
    <property type="match status" value="1"/>
</dbReference>
<organism evidence="2 3">
    <name type="scientific">Phoxinus phoxinus</name>
    <name type="common">Eurasian minnow</name>
    <dbReference type="NCBI Taxonomy" id="58324"/>
    <lineage>
        <taxon>Eukaryota</taxon>
        <taxon>Metazoa</taxon>
        <taxon>Chordata</taxon>
        <taxon>Craniata</taxon>
        <taxon>Vertebrata</taxon>
        <taxon>Euteleostomi</taxon>
        <taxon>Actinopterygii</taxon>
        <taxon>Neopterygii</taxon>
        <taxon>Teleostei</taxon>
        <taxon>Ostariophysi</taxon>
        <taxon>Cypriniformes</taxon>
        <taxon>Leuciscidae</taxon>
        <taxon>Phoxininae</taxon>
        <taxon>Phoxinus</taxon>
    </lineage>
</organism>
<dbReference type="FunFam" id="1.10.167.10:FF:000001">
    <property type="entry name" value="Putative regulator of g-protein signaling 12"/>
    <property type="match status" value="1"/>
</dbReference>
<dbReference type="PROSITE" id="PS50132">
    <property type="entry name" value="RGS"/>
    <property type="match status" value="1"/>
</dbReference>
<comment type="caution">
    <text evidence="2">The sequence shown here is derived from an EMBL/GenBank/DDBJ whole genome shotgun (WGS) entry which is preliminary data.</text>
</comment>
<dbReference type="InterPro" id="IPR044926">
    <property type="entry name" value="RGS_subdomain_2"/>
</dbReference>
<dbReference type="InterPro" id="IPR016137">
    <property type="entry name" value="RGS"/>
</dbReference>
<dbReference type="SUPFAM" id="SSF48097">
    <property type="entry name" value="Regulator of G-protein signaling, RGS"/>
    <property type="match status" value="1"/>
</dbReference>
<dbReference type="PANTHER" id="PTHR10845:SF184">
    <property type="entry name" value="REGULATOR OF G-PROTEIN SIGNALING 4"/>
    <property type="match status" value="1"/>
</dbReference>
<evidence type="ECO:0000313" key="2">
    <source>
        <dbReference type="EMBL" id="KAK7155428.1"/>
    </source>
</evidence>
<protein>
    <recommendedName>
        <fullName evidence="1">RGS domain-containing protein</fullName>
    </recommendedName>
</protein>
<dbReference type="AlphaFoldDB" id="A0AAN9CZF1"/>
<feature type="domain" description="RGS" evidence="1">
    <location>
        <begin position="66"/>
        <end position="181"/>
    </location>
</feature>
<evidence type="ECO:0000259" key="1">
    <source>
        <dbReference type="PROSITE" id="PS50132"/>
    </source>
</evidence>
<proteinExistence type="predicted"/>
<gene>
    <name evidence="2" type="ORF">R3I93_010154</name>
</gene>
<reference evidence="2 3" key="1">
    <citation type="submission" date="2024-02" db="EMBL/GenBank/DDBJ databases">
        <title>Chromosome-level genome assembly of the Eurasian Minnow (Phoxinus phoxinus).</title>
        <authorList>
            <person name="Oriowo T.O."/>
            <person name="Martin S."/>
            <person name="Stange M."/>
            <person name="Chrysostomakis Y."/>
            <person name="Brown T."/>
            <person name="Winkler S."/>
            <person name="Kukowka S."/>
            <person name="Myers E.W."/>
            <person name="Bohne A."/>
        </authorList>
    </citation>
    <scope>NUCLEOTIDE SEQUENCE [LARGE SCALE GENOMIC DNA]</scope>
    <source>
        <strain evidence="2">ZFMK-TIS-60720</strain>
        <tissue evidence="2">Whole Organism</tissue>
    </source>
</reference>
<keyword evidence="3" id="KW-1185">Reference proteome</keyword>
<dbReference type="Pfam" id="PF00615">
    <property type="entry name" value="RGS"/>
    <property type="match status" value="1"/>
</dbReference>
<dbReference type="InterPro" id="IPR036305">
    <property type="entry name" value="RGS_sf"/>
</dbReference>
<evidence type="ECO:0000313" key="3">
    <source>
        <dbReference type="Proteomes" id="UP001364617"/>
    </source>
</evidence>